<evidence type="ECO:0000313" key="3">
    <source>
        <dbReference type="Proteomes" id="UP001396898"/>
    </source>
</evidence>
<comment type="caution">
    <text evidence="2">The sequence shown here is derived from an EMBL/GenBank/DDBJ whole genome shotgun (WGS) entry which is preliminary data.</text>
</comment>
<organism evidence="2 3">
    <name type="scientific">Apiospora marii</name>
    <dbReference type="NCBI Taxonomy" id="335849"/>
    <lineage>
        <taxon>Eukaryota</taxon>
        <taxon>Fungi</taxon>
        <taxon>Dikarya</taxon>
        <taxon>Ascomycota</taxon>
        <taxon>Pezizomycotina</taxon>
        <taxon>Sordariomycetes</taxon>
        <taxon>Xylariomycetidae</taxon>
        <taxon>Amphisphaeriales</taxon>
        <taxon>Apiosporaceae</taxon>
        <taxon>Apiospora</taxon>
    </lineage>
</organism>
<accession>A0ABR1RGZ8</accession>
<feature type="signal peptide" evidence="1">
    <location>
        <begin position="1"/>
        <end position="19"/>
    </location>
</feature>
<protein>
    <submittedName>
        <fullName evidence="2">Uncharacterized protein</fullName>
    </submittedName>
</protein>
<reference evidence="2 3" key="1">
    <citation type="submission" date="2023-01" db="EMBL/GenBank/DDBJ databases">
        <title>Analysis of 21 Apiospora genomes using comparative genomics revels a genus with tremendous synthesis potential of carbohydrate active enzymes and secondary metabolites.</title>
        <authorList>
            <person name="Sorensen T."/>
        </authorList>
    </citation>
    <scope>NUCLEOTIDE SEQUENCE [LARGE SCALE GENOMIC DNA]</scope>
    <source>
        <strain evidence="2 3">CBS 20057</strain>
    </source>
</reference>
<sequence length="133" mass="14126">MSSLKLLVTAVLSATGALGAPASLLTSRQASEIPPNALYLIEWYPNGCGNGNGRSLSGYQESLAECVKFDGLFDPTPTDSAAIRFLFPEDGKENYKWKLFDGNTCANQIAQGTGDQCFAVPANQKVGAVIVYT</sequence>
<keyword evidence="1" id="KW-0732">Signal</keyword>
<dbReference type="EMBL" id="JAQQWI010000016">
    <property type="protein sequence ID" value="KAK8009529.1"/>
    <property type="molecule type" value="Genomic_DNA"/>
</dbReference>
<evidence type="ECO:0000313" key="2">
    <source>
        <dbReference type="EMBL" id="KAK8009529.1"/>
    </source>
</evidence>
<evidence type="ECO:0000256" key="1">
    <source>
        <dbReference type="SAM" id="SignalP"/>
    </source>
</evidence>
<dbReference type="Proteomes" id="UP001396898">
    <property type="component" value="Unassembled WGS sequence"/>
</dbReference>
<gene>
    <name evidence="2" type="ORF">PG991_012080</name>
</gene>
<proteinExistence type="predicted"/>
<keyword evidence="3" id="KW-1185">Reference proteome</keyword>
<name>A0ABR1RGZ8_9PEZI</name>
<feature type="chain" id="PRO_5045200985" evidence="1">
    <location>
        <begin position="20"/>
        <end position="133"/>
    </location>
</feature>